<keyword evidence="2" id="KW-0812">Transmembrane</keyword>
<dbReference type="InterPro" id="IPR013862">
    <property type="entry name" value="Kei1"/>
</dbReference>
<dbReference type="EMBL" id="ML119051">
    <property type="protein sequence ID" value="ROT41871.1"/>
    <property type="molecule type" value="Genomic_DNA"/>
</dbReference>
<evidence type="ECO:0000313" key="3">
    <source>
        <dbReference type="EMBL" id="ROT41871.1"/>
    </source>
</evidence>
<dbReference type="STRING" id="1314773.A0A3N2Q531"/>
<feature type="transmembrane region" description="Helical" evidence="2">
    <location>
        <begin position="87"/>
        <end position="109"/>
    </location>
</feature>
<sequence>MTFRGWQLRLPRPKTFLGLISLQTGTEAITLALIINKLTGFYGLLAILTGYSLSLLQLSMYIYSLIVLVLLVVLFPHIRRQSALGCLGLAWLYIIDTVLNAAYTAAFAVEWFAKSSALTREPTEGGDEATAMSPGSLAVPESVMASGTPVVPDVPPSTKHIGPEESWTSLALIVLVTVIRVYLALVVMAFAQQVLSRRWYGAEGWGPDPEEGGGSSSNGSKDGLFVKGTAEGEGWRGRLGRGMLATGRAYWLDERAQEDWAKSMSSKFRSAAAAAHV</sequence>
<dbReference type="Pfam" id="PF08552">
    <property type="entry name" value="Kei1"/>
    <property type="match status" value="1"/>
</dbReference>
<reference evidence="3 4" key="1">
    <citation type="journal article" date="2018" name="Mol. Ecol.">
        <title>The obligate alkalophilic soda-lake fungus Sodiomyces alkalinus has shifted to a protein diet.</title>
        <authorList>
            <person name="Grum-Grzhimaylo A.A."/>
            <person name="Falkoski D.L."/>
            <person name="van den Heuvel J."/>
            <person name="Valero-Jimenez C.A."/>
            <person name="Min B."/>
            <person name="Choi I.G."/>
            <person name="Lipzen A."/>
            <person name="Daum C.G."/>
            <person name="Aanen D.K."/>
            <person name="Tsang A."/>
            <person name="Henrissat B."/>
            <person name="Bilanenko E.N."/>
            <person name="de Vries R.P."/>
            <person name="van Kan J.A.L."/>
            <person name="Grigoriev I.V."/>
            <person name="Debets A.J.M."/>
        </authorList>
    </citation>
    <scope>NUCLEOTIDE SEQUENCE [LARGE SCALE GENOMIC DNA]</scope>
    <source>
        <strain evidence="3 4">F11</strain>
    </source>
</reference>
<dbReference type="OrthoDB" id="9989112at2759"/>
<dbReference type="GO" id="GO:0000139">
    <property type="term" value="C:Golgi membrane"/>
    <property type="evidence" value="ECO:0007669"/>
    <property type="project" value="TreeGrafter"/>
</dbReference>
<evidence type="ECO:0000313" key="4">
    <source>
        <dbReference type="Proteomes" id="UP000272025"/>
    </source>
</evidence>
<feature type="region of interest" description="Disordered" evidence="1">
    <location>
        <begin position="206"/>
        <end position="227"/>
    </location>
</feature>
<keyword evidence="2" id="KW-1133">Transmembrane helix</keyword>
<feature type="transmembrane region" description="Helical" evidence="2">
    <location>
        <begin position="16"/>
        <end position="35"/>
    </location>
</feature>
<evidence type="ECO:0000256" key="1">
    <source>
        <dbReference type="SAM" id="MobiDB-lite"/>
    </source>
</evidence>
<dbReference type="GO" id="GO:0006673">
    <property type="term" value="P:inositol phosphoceramide metabolic process"/>
    <property type="evidence" value="ECO:0007669"/>
    <property type="project" value="InterPro"/>
</dbReference>
<dbReference type="GO" id="GO:0070916">
    <property type="term" value="C:inositol phosphoceramide synthase complex"/>
    <property type="evidence" value="ECO:0007669"/>
    <property type="project" value="TreeGrafter"/>
</dbReference>
<dbReference type="RefSeq" id="XP_028469677.1">
    <property type="nucleotide sequence ID" value="XM_028610071.1"/>
</dbReference>
<dbReference type="PANTHER" id="PTHR28077:SF1">
    <property type="entry name" value="INOSITOL PHOSPHORYLCERAMIDE SYNTHASE REGULATORY SUBUNIT KEI1"/>
    <property type="match status" value="1"/>
</dbReference>
<organism evidence="3 4">
    <name type="scientific">Sodiomyces alkalinus (strain CBS 110278 / VKM F-3762 / F11)</name>
    <name type="common">Alkaliphilic filamentous fungus</name>
    <dbReference type="NCBI Taxonomy" id="1314773"/>
    <lineage>
        <taxon>Eukaryota</taxon>
        <taxon>Fungi</taxon>
        <taxon>Dikarya</taxon>
        <taxon>Ascomycota</taxon>
        <taxon>Pezizomycotina</taxon>
        <taxon>Sordariomycetes</taxon>
        <taxon>Hypocreomycetidae</taxon>
        <taxon>Glomerellales</taxon>
        <taxon>Plectosphaerellaceae</taxon>
        <taxon>Sodiomyces</taxon>
    </lineage>
</organism>
<dbReference type="GO" id="GO:0070917">
    <property type="term" value="F:inositol phosphoceramide synthase regulator activity"/>
    <property type="evidence" value="ECO:0007669"/>
    <property type="project" value="InterPro"/>
</dbReference>
<name>A0A3N2Q531_SODAK</name>
<feature type="transmembrane region" description="Helical" evidence="2">
    <location>
        <begin position="167"/>
        <end position="191"/>
    </location>
</feature>
<dbReference type="Proteomes" id="UP000272025">
    <property type="component" value="Unassembled WGS sequence"/>
</dbReference>
<keyword evidence="4" id="KW-1185">Reference proteome</keyword>
<dbReference type="GeneID" id="39578549"/>
<accession>A0A3N2Q531</accession>
<gene>
    <name evidence="3" type="ORF">SODALDRAFT_326055</name>
</gene>
<protein>
    <submittedName>
        <fullName evidence="3">DUF1753-domain-containing protein</fullName>
    </submittedName>
</protein>
<proteinExistence type="predicted"/>
<dbReference type="PANTHER" id="PTHR28077">
    <property type="entry name" value="INOSITOL PHOSPHORYLCERAMIDE SYNTHASE REGULATORY SUBUNIT KEI1"/>
    <property type="match status" value="1"/>
</dbReference>
<keyword evidence="2" id="KW-0472">Membrane</keyword>
<feature type="transmembrane region" description="Helical" evidence="2">
    <location>
        <begin position="55"/>
        <end position="75"/>
    </location>
</feature>
<dbReference type="AlphaFoldDB" id="A0A3N2Q531"/>
<evidence type="ECO:0000256" key="2">
    <source>
        <dbReference type="SAM" id="Phobius"/>
    </source>
</evidence>